<feature type="domain" description="HTH araC/xylS-type" evidence="4">
    <location>
        <begin position="8"/>
        <end position="106"/>
    </location>
</feature>
<evidence type="ECO:0000313" key="5">
    <source>
        <dbReference type="EMBL" id="ASS95843.1"/>
    </source>
</evidence>
<accession>A0A223EKT9</accession>
<keyword evidence="3" id="KW-0804">Transcription</keyword>
<dbReference type="GO" id="GO:0003700">
    <property type="term" value="F:DNA-binding transcription factor activity"/>
    <property type="evidence" value="ECO:0007669"/>
    <property type="project" value="InterPro"/>
</dbReference>
<dbReference type="EMBL" id="CP017704">
    <property type="protein sequence ID" value="ASS95843.1"/>
    <property type="molecule type" value="Genomic_DNA"/>
</dbReference>
<reference evidence="5 6" key="1">
    <citation type="submission" date="2016-10" db="EMBL/GenBank/DDBJ databases">
        <title>The whole genome sequencing and assembly of Bacillus simplex DSM 1321 strain.</title>
        <authorList>
            <person name="Park M.-K."/>
            <person name="Lee Y.-J."/>
            <person name="Yi H."/>
            <person name="Bahn Y.-S."/>
            <person name="Kim J.F."/>
            <person name="Lee D.-W."/>
        </authorList>
    </citation>
    <scope>NUCLEOTIDE SEQUENCE [LARGE SCALE GENOMIC DNA]</scope>
    <source>
        <strain evidence="5 6">DSM 1321</strain>
    </source>
</reference>
<keyword evidence="2" id="KW-0238">DNA-binding</keyword>
<dbReference type="SUPFAM" id="SSF46689">
    <property type="entry name" value="Homeodomain-like"/>
    <property type="match status" value="2"/>
</dbReference>
<dbReference type="InterPro" id="IPR018062">
    <property type="entry name" value="HTH_AraC-typ_CS"/>
</dbReference>
<dbReference type="PANTHER" id="PTHR47504:SF5">
    <property type="entry name" value="RIGHT ORIGIN-BINDING PROTEIN"/>
    <property type="match status" value="1"/>
</dbReference>
<evidence type="ECO:0000259" key="4">
    <source>
        <dbReference type="PROSITE" id="PS01124"/>
    </source>
</evidence>
<evidence type="ECO:0000256" key="3">
    <source>
        <dbReference type="ARBA" id="ARBA00023163"/>
    </source>
</evidence>
<dbReference type="SMART" id="SM00342">
    <property type="entry name" value="HTH_ARAC"/>
    <property type="match status" value="1"/>
</dbReference>
<dbReference type="InterPro" id="IPR029442">
    <property type="entry name" value="GyrI-like"/>
</dbReference>
<dbReference type="InterPro" id="IPR020449">
    <property type="entry name" value="Tscrpt_reg_AraC-type_HTH"/>
</dbReference>
<dbReference type="OrthoDB" id="9801123at2"/>
<dbReference type="InterPro" id="IPR011256">
    <property type="entry name" value="Reg_factor_effector_dom_sf"/>
</dbReference>
<evidence type="ECO:0000256" key="2">
    <source>
        <dbReference type="ARBA" id="ARBA00023125"/>
    </source>
</evidence>
<name>A0A223EKT9_9BACI</name>
<dbReference type="PRINTS" id="PR00032">
    <property type="entry name" value="HTHARAC"/>
</dbReference>
<dbReference type="Pfam" id="PF12833">
    <property type="entry name" value="HTH_18"/>
    <property type="match status" value="1"/>
</dbReference>
<dbReference type="InterPro" id="IPR010499">
    <property type="entry name" value="AraC_E-bd"/>
</dbReference>
<dbReference type="Proteomes" id="UP000214618">
    <property type="component" value="Chromosome"/>
</dbReference>
<dbReference type="PROSITE" id="PS01124">
    <property type="entry name" value="HTH_ARAC_FAMILY_2"/>
    <property type="match status" value="1"/>
</dbReference>
<dbReference type="SMART" id="SM00871">
    <property type="entry name" value="AraC_E_bind"/>
    <property type="match status" value="1"/>
</dbReference>
<dbReference type="PROSITE" id="PS00041">
    <property type="entry name" value="HTH_ARAC_FAMILY_1"/>
    <property type="match status" value="1"/>
</dbReference>
<organism evidence="5 6">
    <name type="scientific">Peribacillus simplex NBRC 15720 = DSM 1321</name>
    <dbReference type="NCBI Taxonomy" id="1349754"/>
    <lineage>
        <taxon>Bacteria</taxon>
        <taxon>Bacillati</taxon>
        <taxon>Bacillota</taxon>
        <taxon>Bacilli</taxon>
        <taxon>Bacillales</taxon>
        <taxon>Bacillaceae</taxon>
        <taxon>Peribacillus</taxon>
    </lineage>
</organism>
<dbReference type="Gene3D" id="1.10.10.60">
    <property type="entry name" value="Homeodomain-like"/>
    <property type="match status" value="2"/>
</dbReference>
<protein>
    <submittedName>
        <fullName evidence="5">AraC family transcriptional regulator</fullName>
    </submittedName>
</protein>
<dbReference type="Gene3D" id="3.20.80.10">
    <property type="entry name" value="Regulatory factor, effector binding domain"/>
    <property type="match status" value="1"/>
</dbReference>
<keyword evidence="1" id="KW-0805">Transcription regulation</keyword>
<dbReference type="GO" id="GO:0043565">
    <property type="term" value="F:sequence-specific DNA binding"/>
    <property type="evidence" value="ECO:0007669"/>
    <property type="project" value="InterPro"/>
</dbReference>
<evidence type="ECO:0000313" key="6">
    <source>
        <dbReference type="Proteomes" id="UP000214618"/>
    </source>
</evidence>
<dbReference type="SUPFAM" id="SSF55136">
    <property type="entry name" value="Probable bacterial effector-binding domain"/>
    <property type="match status" value="1"/>
</dbReference>
<sequence>MGWVESIQKAIEYIEEHLLEDLTIESISRQANASAFHFQRTFTILTDITISEYIRRRRLTLAAQEISSTNGKVIDLAYKYGYDTPEAFSKAFRRQHGVSPSEARKYMGKLKFYERLVIQVILKGAKPMKYNILERDSFQLIGIKQEFSLVNEENLIGIPKLWEKVNSDGTGNRLANLNNGQIDGLLGVCVDKRDVEKNETMDYWIGAEYAGKVPEEFSALTIPASMWVVFEVHGPMPDAIQQAWKQIFSEWFPTSGYEHAGTPELEVYANDDASNPDYYSEIWIPIKKG</sequence>
<gene>
    <name evidence="5" type="ORF">BS1321_19195</name>
</gene>
<dbReference type="PANTHER" id="PTHR47504">
    <property type="entry name" value="RIGHT ORIGIN-BINDING PROTEIN"/>
    <property type="match status" value="1"/>
</dbReference>
<proteinExistence type="predicted"/>
<dbReference type="GeneID" id="56474895"/>
<dbReference type="InterPro" id="IPR009057">
    <property type="entry name" value="Homeodomain-like_sf"/>
</dbReference>
<dbReference type="AlphaFoldDB" id="A0A223EKT9"/>
<dbReference type="Pfam" id="PF06445">
    <property type="entry name" value="GyrI-like"/>
    <property type="match status" value="1"/>
</dbReference>
<dbReference type="RefSeq" id="WP_063232669.1">
    <property type="nucleotide sequence ID" value="NZ_BCVO01000003.1"/>
</dbReference>
<evidence type="ECO:0000256" key="1">
    <source>
        <dbReference type="ARBA" id="ARBA00023015"/>
    </source>
</evidence>
<dbReference type="InterPro" id="IPR050959">
    <property type="entry name" value="MarA-like"/>
</dbReference>
<dbReference type="InterPro" id="IPR018060">
    <property type="entry name" value="HTH_AraC"/>
</dbReference>